<evidence type="ECO:0000313" key="2">
    <source>
        <dbReference type="EMBL" id="MCZ0732356.1"/>
    </source>
</evidence>
<evidence type="ECO:0000259" key="1">
    <source>
        <dbReference type="Pfam" id="PF18646"/>
    </source>
</evidence>
<keyword evidence="3" id="KW-1185">Reference proteome</keyword>
<sequence length="308" mass="33156">MAPSGPTHTFDEDLAAVRVLIESTGGFPHVNWAAGTVVAGGRKLIVVTTDRGHGWMPAGTILPANVELPWLHPASSRWEGLFDPARVIVEYAAAVGGALTALASTQFSAPRGAGNVPFVPVIDPSAHPHPELLGTVSLLRGDTATRSTLQVDPDLLAKMRAIANEESKQRERAIGCTYRAIEHADSISGGAVTHAGTCRRILDQINAHPEHNPRRIDHQLHPLWDQLEAEHSALLDRERAARTDVRDIPVGNLDTAGAPEYRAQLAHTYAAEAVLGLRTSDAATALENAVYYMDALGRHLHDERQKAV</sequence>
<name>A0ABT4HRC1_MYCIR</name>
<dbReference type="Proteomes" id="UP001084650">
    <property type="component" value="Unassembled WGS sequence"/>
</dbReference>
<organism evidence="2 3">
    <name type="scientific">Mycolicibacterium iranicum</name>
    <name type="common">Mycobacterium iranicum</name>
    <dbReference type="NCBI Taxonomy" id="912594"/>
    <lineage>
        <taxon>Bacteria</taxon>
        <taxon>Bacillati</taxon>
        <taxon>Actinomycetota</taxon>
        <taxon>Actinomycetes</taxon>
        <taxon>Mycobacteriales</taxon>
        <taxon>Mycobacteriaceae</taxon>
        <taxon>Mycolicibacterium</taxon>
    </lineage>
</organism>
<dbReference type="RefSeq" id="WP_268788065.1">
    <property type="nucleotide sequence ID" value="NZ_JAPQYE010000029.1"/>
</dbReference>
<proteinExistence type="predicted"/>
<accession>A0ABT4HRC1</accession>
<protein>
    <recommendedName>
        <fullName evidence="1">DUF5632 domain-containing protein</fullName>
    </recommendedName>
</protein>
<dbReference type="Pfam" id="PF18646">
    <property type="entry name" value="DUF5632"/>
    <property type="match status" value="1"/>
</dbReference>
<reference evidence="2" key="1">
    <citation type="submission" date="2022-12" db="EMBL/GenBank/DDBJ databases">
        <title>Whole genome sequence of Mycolicibacterium iranicum strain SBH312.</title>
        <authorList>
            <person name="Jani J."/>
            <person name="Arifin Mustapha Z."/>
            <person name="Ahmed K."/>
            <person name="Kai Ling C."/>
        </authorList>
    </citation>
    <scope>NUCLEOTIDE SEQUENCE</scope>
    <source>
        <strain evidence="2">SBH312</strain>
    </source>
</reference>
<dbReference type="InterPro" id="IPR040604">
    <property type="entry name" value="DUF5632"/>
</dbReference>
<dbReference type="EMBL" id="JAPQYE010000029">
    <property type="protein sequence ID" value="MCZ0732356.1"/>
    <property type="molecule type" value="Genomic_DNA"/>
</dbReference>
<evidence type="ECO:0000313" key="3">
    <source>
        <dbReference type="Proteomes" id="UP001084650"/>
    </source>
</evidence>
<comment type="caution">
    <text evidence="2">The sequence shown here is derived from an EMBL/GenBank/DDBJ whole genome shotgun (WGS) entry which is preliminary data.</text>
</comment>
<feature type="domain" description="DUF5632" evidence="1">
    <location>
        <begin position="28"/>
        <end position="75"/>
    </location>
</feature>
<gene>
    <name evidence="2" type="ORF">OY187_30340</name>
</gene>